<proteinExistence type="predicted"/>
<accession>A0A2V2YNR3</accession>
<dbReference type="Proteomes" id="UP000246635">
    <property type="component" value="Unassembled WGS sequence"/>
</dbReference>
<organism evidence="2 3">
    <name type="scientific">Paenibacillus cellulosilyticus</name>
    <dbReference type="NCBI Taxonomy" id="375489"/>
    <lineage>
        <taxon>Bacteria</taxon>
        <taxon>Bacillati</taxon>
        <taxon>Bacillota</taxon>
        <taxon>Bacilli</taxon>
        <taxon>Bacillales</taxon>
        <taxon>Paenibacillaceae</taxon>
        <taxon>Paenibacillus</taxon>
    </lineage>
</organism>
<dbReference type="OrthoDB" id="2627734at2"/>
<comment type="caution">
    <text evidence="2">The sequence shown here is derived from an EMBL/GenBank/DDBJ whole genome shotgun (WGS) entry which is preliminary data.</text>
</comment>
<feature type="compositionally biased region" description="Basic and acidic residues" evidence="1">
    <location>
        <begin position="28"/>
        <end position="46"/>
    </location>
</feature>
<protein>
    <submittedName>
        <fullName evidence="2">Uncharacterized protein</fullName>
    </submittedName>
</protein>
<evidence type="ECO:0000313" key="2">
    <source>
        <dbReference type="EMBL" id="PWV97367.1"/>
    </source>
</evidence>
<dbReference type="AlphaFoldDB" id="A0A2V2YNR3"/>
<dbReference type="EMBL" id="QGTQ01000021">
    <property type="protein sequence ID" value="PWV97367.1"/>
    <property type="molecule type" value="Genomic_DNA"/>
</dbReference>
<sequence>MTDNKPFDEVENLVSLEALSVMAAALSQDEKEPSDNHHDHNLKNEDQLLDTPTHQHRQDDLS</sequence>
<evidence type="ECO:0000256" key="1">
    <source>
        <dbReference type="SAM" id="MobiDB-lite"/>
    </source>
</evidence>
<gene>
    <name evidence="2" type="ORF">DFQ01_1219</name>
</gene>
<evidence type="ECO:0000313" key="3">
    <source>
        <dbReference type="Proteomes" id="UP000246635"/>
    </source>
</evidence>
<name>A0A2V2YNR3_9BACL</name>
<reference evidence="2 3" key="1">
    <citation type="submission" date="2018-05" db="EMBL/GenBank/DDBJ databases">
        <title>Genomic Encyclopedia of Type Strains, Phase III (KMG-III): the genomes of soil and plant-associated and newly described type strains.</title>
        <authorList>
            <person name="Whitman W."/>
        </authorList>
    </citation>
    <scope>NUCLEOTIDE SEQUENCE [LARGE SCALE GENOMIC DNA]</scope>
    <source>
        <strain evidence="2 3">CECT 5696</strain>
    </source>
</reference>
<dbReference type="RefSeq" id="WP_110045894.1">
    <property type="nucleotide sequence ID" value="NZ_CP054613.1"/>
</dbReference>
<keyword evidence="3" id="KW-1185">Reference proteome</keyword>
<feature type="region of interest" description="Disordered" evidence="1">
    <location>
        <begin position="25"/>
        <end position="62"/>
    </location>
</feature>